<accession>A0A498JFL8</accession>
<dbReference type="EMBL" id="RDQH01000333">
    <property type="protein sequence ID" value="RXH94639.1"/>
    <property type="molecule type" value="Genomic_DNA"/>
</dbReference>
<proteinExistence type="predicted"/>
<sequence length="70" mass="8207">METNFQKCFGGLKIQELHEFPKLFGSCMSLRTVSERGVEYFDLSRSNLSGRIPNYLERFKLQNLNLSLQF</sequence>
<dbReference type="AlphaFoldDB" id="A0A498JFL8"/>
<dbReference type="Proteomes" id="UP000290289">
    <property type="component" value="Chromosome 7"/>
</dbReference>
<protein>
    <submittedName>
        <fullName evidence="1">Uncharacterized protein</fullName>
    </submittedName>
</protein>
<organism evidence="1 2">
    <name type="scientific">Malus domestica</name>
    <name type="common">Apple</name>
    <name type="synonym">Pyrus malus</name>
    <dbReference type="NCBI Taxonomy" id="3750"/>
    <lineage>
        <taxon>Eukaryota</taxon>
        <taxon>Viridiplantae</taxon>
        <taxon>Streptophyta</taxon>
        <taxon>Embryophyta</taxon>
        <taxon>Tracheophyta</taxon>
        <taxon>Spermatophyta</taxon>
        <taxon>Magnoliopsida</taxon>
        <taxon>eudicotyledons</taxon>
        <taxon>Gunneridae</taxon>
        <taxon>Pentapetalae</taxon>
        <taxon>rosids</taxon>
        <taxon>fabids</taxon>
        <taxon>Rosales</taxon>
        <taxon>Rosaceae</taxon>
        <taxon>Amygdaloideae</taxon>
        <taxon>Maleae</taxon>
        <taxon>Malus</taxon>
    </lineage>
</organism>
<name>A0A498JFL8_MALDO</name>
<evidence type="ECO:0000313" key="1">
    <source>
        <dbReference type="EMBL" id="RXH94639.1"/>
    </source>
</evidence>
<evidence type="ECO:0000313" key="2">
    <source>
        <dbReference type="Proteomes" id="UP000290289"/>
    </source>
</evidence>
<comment type="caution">
    <text evidence="1">The sequence shown here is derived from an EMBL/GenBank/DDBJ whole genome shotgun (WGS) entry which is preliminary data.</text>
</comment>
<gene>
    <name evidence="1" type="ORF">DVH24_024323</name>
</gene>
<reference evidence="1 2" key="1">
    <citation type="submission" date="2018-10" db="EMBL/GenBank/DDBJ databases">
        <title>A high-quality apple genome assembly.</title>
        <authorList>
            <person name="Hu J."/>
        </authorList>
    </citation>
    <scope>NUCLEOTIDE SEQUENCE [LARGE SCALE GENOMIC DNA]</scope>
    <source>
        <strain evidence="2">cv. HFTH1</strain>
        <tissue evidence="1">Young leaf</tissue>
    </source>
</reference>
<keyword evidence="2" id="KW-1185">Reference proteome</keyword>